<dbReference type="InterPro" id="IPR004714">
    <property type="entry name" value="Cyt_oxidase_maturation_cbb3"/>
</dbReference>
<keyword evidence="2" id="KW-0472">Membrane</keyword>
<dbReference type="EMBL" id="JBHTOQ010000022">
    <property type="protein sequence ID" value="MFD1481479.1"/>
    <property type="molecule type" value="Genomic_DNA"/>
</dbReference>
<comment type="caution">
    <text evidence="3">The sequence shown here is derived from an EMBL/GenBank/DDBJ whole genome shotgun (WGS) entry which is preliminary data.</text>
</comment>
<dbReference type="Pfam" id="PF03597">
    <property type="entry name" value="FixS"/>
    <property type="match status" value="1"/>
</dbReference>
<dbReference type="Proteomes" id="UP001597302">
    <property type="component" value="Unassembled WGS sequence"/>
</dbReference>
<sequence length="55" mass="6128">MDVLTWLIPISLTLGGLGLLAFVWALRHAQYDDPEGDAQRILSPDWDDQPKPPKG</sequence>
<keyword evidence="2" id="KW-0812">Transmembrane</keyword>
<accession>A0ABW4DUS0</accession>
<feature type="transmembrane region" description="Helical" evidence="2">
    <location>
        <begin position="6"/>
        <end position="26"/>
    </location>
</feature>
<feature type="region of interest" description="Disordered" evidence="1">
    <location>
        <begin position="35"/>
        <end position="55"/>
    </location>
</feature>
<dbReference type="NCBIfam" id="TIGR00847">
    <property type="entry name" value="ccoS"/>
    <property type="match status" value="1"/>
</dbReference>
<evidence type="ECO:0000313" key="3">
    <source>
        <dbReference type="EMBL" id="MFD1481479.1"/>
    </source>
</evidence>
<dbReference type="PANTHER" id="PTHR41532">
    <property type="entry name" value="FIXS PROTEIN"/>
    <property type="match status" value="1"/>
</dbReference>
<keyword evidence="2" id="KW-1133">Transmembrane helix</keyword>
<dbReference type="RefSeq" id="WP_131577698.1">
    <property type="nucleotide sequence ID" value="NZ_CBCSAJ010000064.1"/>
</dbReference>
<proteinExistence type="predicted"/>
<name>A0ABW4DUS0_9RHOB</name>
<evidence type="ECO:0000256" key="1">
    <source>
        <dbReference type="SAM" id="MobiDB-lite"/>
    </source>
</evidence>
<gene>
    <name evidence="3" type="primary">ccoS</name>
    <name evidence="3" type="ORF">ACFQ5P_09240</name>
</gene>
<dbReference type="PANTHER" id="PTHR41532:SF1">
    <property type="entry name" value="FIXS PROTEIN"/>
    <property type="match status" value="1"/>
</dbReference>
<keyword evidence="4" id="KW-1185">Reference proteome</keyword>
<evidence type="ECO:0000256" key="2">
    <source>
        <dbReference type="SAM" id="Phobius"/>
    </source>
</evidence>
<protein>
    <submittedName>
        <fullName evidence="3">Cbb3-type cytochrome oxidase assembly protein CcoS</fullName>
    </submittedName>
</protein>
<reference evidence="4" key="1">
    <citation type="journal article" date="2019" name="Int. J. Syst. Evol. Microbiol.">
        <title>The Global Catalogue of Microorganisms (GCM) 10K type strain sequencing project: providing services to taxonomists for standard genome sequencing and annotation.</title>
        <authorList>
            <consortium name="The Broad Institute Genomics Platform"/>
            <consortium name="The Broad Institute Genome Sequencing Center for Infectious Disease"/>
            <person name="Wu L."/>
            <person name="Ma J."/>
        </authorList>
    </citation>
    <scope>NUCLEOTIDE SEQUENCE [LARGE SCALE GENOMIC DNA]</scope>
    <source>
        <strain evidence="4">CCM 8875</strain>
    </source>
</reference>
<evidence type="ECO:0000313" key="4">
    <source>
        <dbReference type="Proteomes" id="UP001597302"/>
    </source>
</evidence>
<organism evidence="3 4">
    <name type="scientific">Paracoccus nototheniae</name>
    <dbReference type="NCBI Taxonomy" id="2489002"/>
    <lineage>
        <taxon>Bacteria</taxon>
        <taxon>Pseudomonadati</taxon>
        <taxon>Pseudomonadota</taxon>
        <taxon>Alphaproteobacteria</taxon>
        <taxon>Rhodobacterales</taxon>
        <taxon>Paracoccaceae</taxon>
        <taxon>Paracoccus</taxon>
    </lineage>
</organism>